<feature type="domain" description="Glycoside hydrolase family 2 immunoglobulin-like beta-sandwich" evidence="5">
    <location>
        <begin position="196"/>
        <end position="299"/>
    </location>
</feature>
<dbReference type="GO" id="GO:0005975">
    <property type="term" value="P:carbohydrate metabolic process"/>
    <property type="evidence" value="ECO:0007669"/>
    <property type="project" value="InterPro"/>
</dbReference>
<evidence type="ECO:0000259" key="5">
    <source>
        <dbReference type="Pfam" id="PF00703"/>
    </source>
</evidence>
<dbReference type="InterPro" id="IPR040605">
    <property type="entry name" value="Glyco_hydro2_dom5"/>
</dbReference>
<dbReference type="PROSITE" id="PS51257">
    <property type="entry name" value="PROKAR_LIPOPROTEIN"/>
    <property type="match status" value="1"/>
</dbReference>
<dbReference type="SUPFAM" id="SSF49303">
    <property type="entry name" value="beta-Galactosidase/glucuronidase domain"/>
    <property type="match status" value="1"/>
</dbReference>
<dbReference type="Pfam" id="PF18565">
    <property type="entry name" value="Glyco_hydro2_C5"/>
    <property type="match status" value="1"/>
</dbReference>
<dbReference type="Gene3D" id="2.60.40.10">
    <property type="entry name" value="Immunoglobulins"/>
    <property type="match status" value="3"/>
</dbReference>
<name>A0A554VQL8_9FLAO</name>
<gene>
    <name evidence="10" type="ORF">FOF46_02750</name>
</gene>
<protein>
    <submittedName>
        <fullName evidence="10">Glycoside hydrolase family 2 protein</fullName>
    </submittedName>
</protein>
<dbReference type="PANTHER" id="PTHR42732:SF1">
    <property type="entry name" value="BETA-MANNOSIDASE"/>
    <property type="match status" value="1"/>
</dbReference>
<sequence>MNTFKSSMLIIIFTIGCLFASCTKDKTSKELSVSDQNFNSDWLFLKDTVDNGQNVFLDDSSWRKLNLPHDWAIEGPFKKGSDLRTGGLPVYGEAWYRKHFTVDKKYSSKQISIEFDGAMNNAKVWLNGTYIGERPYGYIGFEFDLTPHIKFGEDNVIAVQLSPEDLAARWYPGAGIYRNVRLKINSLVHIPQWGTYITTPEVTDEQATVSIKTTIKNANMSSSDIVLETILKDEKGTVVGSNSSSVVIQKSAEKDITQTIKIAKPKRWDIKTPVLYTASSNVLIDGNIVDSYDSEFGVRTIDFDANKGFILNGKQVELNGVCMHHDQGALGTAINYRAKERQMQIMQSMGVNALRTSHNPPSPELLQVCDRLGIVVIVEAFDEWKMGKVPNGYNKYFDQWHEKDLRDMIQRDRNHPSVIMWSIGNEILEQSKEDGWKLTKHLNDICHDEDNTRPTTIGFNYYPAPFVNKLAYQVDIVGMNYWPLSYTEIKEQNPNMILYGSETSSQTSSRGVYHFPIEAAVQKETNHVSSYDGVVGPPWAYLPDAEFDAQEKNPFSLGEFIWTGFDYIGEPTPYAGKDNSTNGRWTLDWPSRSSYFAPVDLCGFPKDRYFLYQSQWTTEPMVHVLPHWNWEGKEGDVIPVYAYTNCDEVELIVNGKSLGKKVKGVDTTKVPAEFHDFEKGMYTSKYRLSWDVPYQPGSIKVIGYKNGKAVAEKEIKTAESPAKIHLIADRTEIKADGNDLSFITVKIEDVSGNLCPIAANDVNFEVTGEGTLAAVDNGDQTAITSFQANHRKAFNGLCLLVVKSKNDAGEIKITASSEGLKSETIIVKTK</sequence>
<evidence type="ECO:0000259" key="6">
    <source>
        <dbReference type="Pfam" id="PF02836"/>
    </source>
</evidence>
<proteinExistence type="inferred from homology"/>
<dbReference type="AlphaFoldDB" id="A0A554VQL8"/>
<dbReference type="Proteomes" id="UP000318833">
    <property type="component" value="Unassembled WGS sequence"/>
</dbReference>
<evidence type="ECO:0000313" key="11">
    <source>
        <dbReference type="Proteomes" id="UP000318833"/>
    </source>
</evidence>
<accession>A0A554VQL8</accession>
<feature type="domain" description="Glycosyl hydrolases family 2 sugar binding" evidence="7">
    <location>
        <begin position="92"/>
        <end position="181"/>
    </location>
</feature>
<dbReference type="InterPro" id="IPR006102">
    <property type="entry name" value="Ig-like_GH2"/>
</dbReference>
<feature type="domain" description="Glycoside hydrolase family 2 catalytic" evidence="6">
    <location>
        <begin position="306"/>
        <end position="460"/>
    </location>
</feature>
<dbReference type="PRINTS" id="PR00132">
    <property type="entry name" value="GLHYDRLASE2"/>
</dbReference>
<dbReference type="Pfam" id="PF00703">
    <property type="entry name" value="Glyco_hydro_2"/>
    <property type="match status" value="1"/>
</dbReference>
<evidence type="ECO:0000256" key="2">
    <source>
        <dbReference type="ARBA" id="ARBA00022801"/>
    </source>
</evidence>
<dbReference type="EMBL" id="VLNR01000004">
    <property type="protein sequence ID" value="TSE10778.1"/>
    <property type="molecule type" value="Genomic_DNA"/>
</dbReference>
<keyword evidence="11" id="KW-1185">Reference proteome</keyword>
<dbReference type="InterPro" id="IPR008979">
    <property type="entry name" value="Galactose-bd-like_sf"/>
</dbReference>
<dbReference type="InterPro" id="IPR006103">
    <property type="entry name" value="Glyco_hydro_2_cat"/>
</dbReference>
<dbReference type="Gene3D" id="3.20.20.80">
    <property type="entry name" value="Glycosidases"/>
    <property type="match status" value="1"/>
</dbReference>
<dbReference type="NCBIfam" id="NF041463">
    <property type="entry name" value="GalB"/>
    <property type="match status" value="1"/>
</dbReference>
<dbReference type="PANTHER" id="PTHR42732">
    <property type="entry name" value="BETA-GALACTOSIDASE"/>
    <property type="match status" value="1"/>
</dbReference>
<evidence type="ECO:0000313" key="10">
    <source>
        <dbReference type="EMBL" id="TSE10778.1"/>
    </source>
</evidence>
<dbReference type="InterPro" id="IPR013783">
    <property type="entry name" value="Ig-like_fold"/>
</dbReference>
<dbReference type="Pfam" id="PF02836">
    <property type="entry name" value="Glyco_hydro_2_C"/>
    <property type="match status" value="1"/>
</dbReference>
<evidence type="ECO:0000259" key="8">
    <source>
        <dbReference type="Pfam" id="PF16355"/>
    </source>
</evidence>
<dbReference type="InterPro" id="IPR006104">
    <property type="entry name" value="Glyco_hydro_2_N"/>
</dbReference>
<evidence type="ECO:0000256" key="1">
    <source>
        <dbReference type="ARBA" id="ARBA00007401"/>
    </source>
</evidence>
<feature type="domain" description="DUF4982" evidence="8">
    <location>
        <begin position="635"/>
        <end position="711"/>
    </location>
</feature>
<dbReference type="Pfam" id="PF16355">
    <property type="entry name" value="DUF4982"/>
    <property type="match status" value="1"/>
</dbReference>
<comment type="caution">
    <text evidence="10">The sequence shown here is derived from an EMBL/GenBank/DDBJ whole genome shotgun (WGS) entry which is preliminary data.</text>
</comment>
<dbReference type="RefSeq" id="WP_143915376.1">
    <property type="nucleotide sequence ID" value="NZ_CANMIK010000005.1"/>
</dbReference>
<dbReference type="SUPFAM" id="SSF49373">
    <property type="entry name" value="Invasin/intimin cell-adhesion fragments"/>
    <property type="match status" value="1"/>
</dbReference>
<feature type="domain" description="Glycoside hydrolase family 2" evidence="9">
    <location>
        <begin position="724"/>
        <end position="825"/>
    </location>
</feature>
<dbReference type="InterPro" id="IPR036156">
    <property type="entry name" value="Beta-gal/glucu_dom_sf"/>
</dbReference>
<dbReference type="InterPro" id="IPR023232">
    <property type="entry name" value="Glyco_hydro_2_AS"/>
</dbReference>
<evidence type="ECO:0000259" key="7">
    <source>
        <dbReference type="Pfam" id="PF02837"/>
    </source>
</evidence>
<feature type="chain" id="PRO_5022003097" evidence="4">
    <location>
        <begin position="21"/>
        <end position="830"/>
    </location>
</feature>
<keyword evidence="3" id="KW-0326">Glycosidase</keyword>
<evidence type="ECO:0000256" key="3">
    <source>
        <dbReference type="ARBA" id="ARBA00023295"/>
    </source>
</evidence>
<dbReference type="SUPFAM" id="SSF49785">
    <property type="entry name" value="Galactose-binding domain-like"/>
    <property type="match status" value="1"/>
</dbReference>
<dbReference type="InterPro" id="IPR051913">
    <property type="entry name" value="GH2_Domain-Containing"/>
</dbReference>
<dbReference type="InterPro" id="IPR006101">
    <property type="entry name" value="Glyco_hydro_2"/>
</dbReference>
<dbReference type="InterPro" id="IPR017853">
    <property type="entry name" value="GH"/>
</dbReference>
<evidence type="ECO:0000259" key="9">
    <source>
        <dbReference type="Pfam" id="PF18565"/>
    </source>
</evidence>
<organism evidence="10 11">
    <name type="scientific">Aquimarina algiphila</name>
    <dbReference type="NCBI Taxonomy" id="2047982"/>
    <lineage>
        <taxon>Bacteria</taxon>
        <taxon>Pseudomonadati</taxon>
        <taxon>Bacteroidota</taxon>
        <taxon>Flavobacteriia</taxon>
        <taxon>Flavobacteriales</taxon>
        <taxon>Flavobacteriaceae</taxon>
        <taxon>Aquimarina</taxon>
    </lineage>
</organism>
<dbReference type="OrthoDB" id="9801077at2"/>
<dbReference type="SUPFAM" id="SSF51445">
    <property type="entry name" value="(Trans)glycosidases"/>
    <property type="match status" value="1"/>
</dbReference>
<reference evidence="10 11" key="1">
    <citation type="submission" date="2019-07" db="EMBL/GenBank/DDBJ databases">
        <title>The draft genome sequence of Aquimarina algiphila M91.</title>
        <authorList>
            <person name="Meng X."/>
        </authorList>
    </citation>
    <scope>NUCLEOTIDE SEQUENCE [LARGE SCALE GENOMIC DNA]</scope>
    <source>
        <strain evidence="10 11">M91</strain>
    </source>
</reference>
<evidence type="ECO:0000256" key="4">
    <source>
        <dbReference type="SAM" id="SignalP"/>
    </source>
</evidence>
<keyword evidence="2 10" id="KW-0378">Hydrolase</keyword>
<comment type="similarity">
    <text evidence="1">Belongs to the glycosyl hydrolase 2 family.</text>
</comment>
<dbReference type="GO" id="GO:0004553">
    <property type="term" value="F:hydrolase activity, hydrolyzing O-glycosyl compounds"/>
    <property type="evidence" value="ECO:0007669"/>
    <property type="project" value="InterPro"/>
</dbReference>
<dbReference type="PROSITE" id="PS00608">
    <property type="entry name" value="GLYCOSYL_HYDROL_F2_2"/>
    <property type="match status" value="1"/>
</dbReference>
<dbReference type="Gene3D" id="2.60.120.260">
    <property type="entry name" value="Galactose-binding domain-like"/>
    <property type="match status" value="1"/>
</dbReference>
<feature type="signal peptide" evidence="4">
    <location>
        <begin position="1"/>
        <end position="20"/>
    </location>
</feature>
<dbReference type="Pfam" id="PF02837">
    <property type="entry name" value="Glyco_hydro_2_N"/>
    <property type="match status" value="1"/>
</dbReference>
<keyword evidence="4" id="KW-0732">Signal</keyword>
<dbReference type="InterPro" id="IPR032311">
    <property type="entry name" value="DUF4982"/>
</dbReference>
<dbReference type="InterPro" id="IPR048229">
    <property type="entry name" value="GalB-like"/>
</dbReference>
<dbReference type="InterPro" id="IPR008964">
    <property type="entry name" value="Invasin/intimin_cell_adhesion"/>
</dbReference>